<reference evidence="1 2" key="1">
    <citation type="journal article" date="2023" name="Science">
        <title>Complex scaffold remodeling in plant triterpene biosynthesis.</title>
        <authorList>
            <person name="De La Pena R."/>
            <person name="Hodgson H."/>
            <person name="Liu J.C."/>
            <person name="Stephenson M.J."/>
            <person name="Martin A.C."/>
            <person name="Owen C."/>
            <person name="Harkess A."/>
            <person name="Leebens-Mack J."/>
            <person name="Jimenez L.E."/>
            <person name="Osbourn A."/>
            <person name="Sattely E.S."/>
        </authorList>
    </citation>
    <scope>NUCLEOTIDE SEQUENCE [LARGE SCALE GENOMIC DNA]</scope>
    <source>
        <strain evidence="2">cv. JPN11</strain>
        <tissue evidence="1">Leaf</tissue>
    </source>
</reference>
<keyword evidence="1" id="KW-0812">Transmembrane</keyword>
<protein>
    <submittedName>
        <fullName evidence="1">Transmembrane protein</fullName>
    </submittedName>
</protein>
<name>A0ACC1Z1K2_MELAZ</name>
<dbReference type="Proteomes" id="UP001164539">
    <property type="component" value="Chromosome 1"/>
</dbReference>
<evidence type="ECO:0000313" key="1">
    <source>
        <dbReference type="EMBL" id="KAJ4729925.1"/>
    </source>
</evidence>
<keyword evidence="1" id="KW-0472">Membrane</keyword>
<proteinExistence type="predicted"/>
<comment type="caution">
    <text evidence="1">The sequence shown here is derived from an EMBL/GenBank/DDBJ whole genome shotgun (WGS) entry which is preliminary data.</text>
</comment>
<accession>A0ACC1Z1K2</accession>
<dbReference type="EMBL" id="CM051394">
    <property type="protein sequence ID" value="KAJ4729925.1"/>
    <property type="molecule type" value="Genomic_DNA"/>
</dbReference>
<keyword evidence="2" id="KW-1185">Reference proteome</keyword>
<evidence type="ECO:0000313" key="2">
    <source>
        <dbReference type="Proteomes" id="UP001164539"/>
    </source>
</evidence>
<gene>
    <name evidence="1" type="ORF">OWV82_002630</name>
</gene>
<sequence>MDSLMLDSEGGPRRSIESLKYIASGNEPSISVSDNDLCKSTENFIMVRGPSKRTFSHVIKAVLFETVLAKRVRDRKSISQSQDSYPPKRSFPRRRSLDSSVDDDKSLKRVSSVDHTDIREIKSIRSILSSPSSVRSSSSVCSTISFSESKRHNQERVVVKPTEKSLMGCNSSSFNCCISLLLMSLAVTILWGRICAILFTSIWLYFTPQQRTCRPENLKRSVSKKEYRVYKKRIIMEGLLERNHHKESALNF</sequence>
<organism evidence="1 2">
    <name type="scientific">Melia azedarach</name>
    <name type="common">Chinaberry tree</name>
    <dbReference type="NCBI Taxonomy" id="155640"/>
    <lineage>
        <taxon>Eukaryota</taxon>
        <taxon>Viridiplantae</taxon>
        <taxon>Streptophyta</taxon>
        <taxon>Embryophyta</taxon>
        <taxon>Tracheophyta</taxon>
        <taxon>Spermatophyta</taxon>
        <taxon>Magnoliopsida</taxon>
        <taxon>eudicotyledons</taxon>
        <taxon>Gunneridae</taxon>
        <taxon>Pentapetalae</taxon>
        <taxon>rosids</taxon>
        <taxon>malvids</taxon>
        <taxon>Sapindales</taxon>
        <taxon>Meliaceae</taxon>
        <taxon>Melia</taxon>
    </lineage>
</organism>